<dbReference type="OrthoDB" id="8264173at2"/>
<dbReference type="Proteomes" id="UP000218899">
    <property type="component" value="Chromosome"/>
</dbReference>
<keyword evidence="2" id="KW-0548">Nucleotidyltransferase</keyword>
<gene>
    <name evidence="6" type="ORF">SVA_3019</name>
</gene>
<evidence type="ECO:0000256" key="3">
    <source>
        <dbReference type="ARBA" id="ARBA00022741"/>
    </source>
</evidence>
<dbReference type="EMBL" id="AP014936">
    <property type="protein sequence ID" value="BAU49567.1"/>
    <property type="molecule type" value="Genomic_DNA"/>
</dbReference>
<dbReference type="GO" id="GO:0016779">
    <property type="term" value="F:nucleotidyltransferase activity"/>
    <property type="evidence" value="ECO:0007669"/>
    <property type="project" value="InterPro"/>
</dbReference>
<dbReference type="GO" id="GO:0051607">
    <property type="term" value="P:defense response to virus"/>
    <property type="evidence" value="ECO:0007669"/>
    <property type="project" value="UniProtKB-KW"/>
</dbReference>
<dbReference type="Gene3D" id="3.30.460.10">
    <property type="entry name" value="Beta Polymerase, domain 2"/>
    <property type="match status" value="1"/>
</dbReference>
<accession>A0A1B4VFP3</accession>
<evidence type="ECO:0000259" key="5">
    <source>
        <dbReference type="Pfam" id="PF26305"/>
    </source>
</evidence>
<dbReference type="InterPro" id="IPR058909">
    <property type="entry name" value="CD_NTase_C"/>
</dbReference>
<reference evidence="6 7" key="1">
    <citation type="submission" date="2015-08" db="EMBL/GenBank/DDBJ databases">
        <title>Complete genome sequence of Sulfurifustis variabilis.</title>
        <authorList>
            <person name="Miura A."/>
            <person name="Kojima H."/>
            <person name="Fukui M."/>
        </authorList>
    </citation>
    <scope>NUCLEOTIDE SEQUENCE [LARGE SCALE GENOMIC DNA]</scope>
    <source>
        <strain evidence="7">skN76</strain>
    </source>
</reference>
<evidence type="ECO:0000256" key="2">
    <source>
        <dbReference type="ARBA" id="ARBA00022695"/>
    </source>
</evidence>
<protein>
    <submittedName>
        <fullName evidence="6">tRNA nucleotidyltransferase (CCA-adding enzyme)</fullName>
    </submittedName>
</protein>
<dbReference type="KEGG" id="sva:SVA_3019"/>
<dbReference type="InterPro" id="IPR006116">
    <property type="entry name" value="NT_2-5OAS_ClassI-CCAase"/>
</dbReference>
<keyword evidence="4" id="KW-0051">Antiviral defense</keyword>
<dbReference type="CDD" id="cd05400">
    <property type="entry name" value="NT_2-5OAS_ClassI-CCAase"/>
    <property type="match status" value="1"/>
</dbReference>
<dbReference type="SUPFAM" id="SSF81301">
    <property type="entry name" value="Nucleotidyltransferase"/>
    <property type="match status" value="1"/>
</dbReference>
<dbReference type="RefSeq" id="WP_096461956.1">
    <property type="nucleotide sequence ID" value="NZ_AP014936.1"/>
</dbReference>
<organism evidence="6 7">
    <name type="scientific">Sulfurifustis variabilis</name>
    <dbReference type="NCBI Taxonomy" id="1675686"/>
    <lineage>
        <taxon>Bacteria</taxon>
        <taxon>Pseudomonadati</taxon>
        <taxon>Pseudomonadota</taxon>
        <taxon>Gammaproteobacteria</taxon>
        <taxon>Acidiferrobacterales</taxon>
        <taxon>Acidiferrobacteraceae</taxon>
        <taxon>Sulfurifustis</taxon>
    </lineage>
</organism>
<evidence type="ECO:0000313" key="6">
    <source>
        <dbReference type="EMBL" id="BAU49567.1"/>
    </source>
</evidence>
<keyword evidence="3" id="KW-0547">Nucleotide-binding</keyword>
<sequence length="304" mass="34570">MGIPENQLDTWSRQGATASASAIYERIRTALLADVALSSQNFDVFLQGSYRNSTNIRGDSDVDVVVKLKDIFQPDYSQLDEFTKGKVKAGHRDATYTLTDFRRDVSGAIRRAFPNHHITEGGKSIKIPRTANNIPADVVPCLEYRLYRPLQTLLGDATYIEGIWLSDVQRNYAVTSFPRQSYENGVAKHGRTNDWYKPTVRIFKNARGWMEDNGLIQSGMASSHAIECLLYNVPDQQFGQSCRDTFVNVVNWLNAADMRNFVCQNGIQRLFDPGRWTTQNARAFIGALIQMWNQWGQQYARVRI</sequence>
<dbReference type="AlphaFoldDB" id="A0A1B4VFP3"/>
<evidence type="ECO:0000256" key="4">
    <source>
        <dbReference type="ARBA" id="ARBA00023118"/>
    </source>
</evidence>
<dbReference type="Pfam" id="PF26305">
    <property type="entry name" value="CD_NTase_C"/>
    <property type="match status" value="1"/>
</dbReference>
<proteinExistence type="predicted"/>
<keyword evidence="1 6" id="KW-0808">Transferase</keyword>
<dbReference type="InterPro" id="IPR043519">
    <property type="entry name" value="NT_sf"/>
</dbReference>
<feature type="domain" description="cGAS/DncV-like nucleotidyltransferase C-terminal helical" evidence="5">
    <location>
        <begin position="183"/>
        <end position="293"/>
    </location>
</feature>
<evidence type="ECO:0000313" key="7">
    <source>
        <dbReference type="Proteomes" id="UP000218899"/>
    </source>
</evidence>
<keyword evidence="7" id="KW-1185">Reference proteome</keyword>
<name>A0A1B4VFP3_9GAMM</name>
<evidence type="ECO:0000256" key="1">
    <source>
        <dbReference type="ARBA" id="ARBA00022679"/>
    </source>
</evidence>